<dbReference type="GO" id="GO:0004360">
    <property type="term" value="F:glutamine-fructose-6-phosphate transaminase (isomerizing) activity"/>
    <property type="evidence" value="ECO:0007669"/>
    <property type="project" value="TreeGrafter"/>
</dbReference>
<evidence type="ECO:0000313" key="2">
    <source>
        <dbReference type="EMBL" id="QHH12527.1"/>
    </source>
</evidence>
<dbReference type="PANTHER" id="PTHR10937:SF14">
    <property type="entry name" value="FRUCTOSELYSINE 6-PHOSPHATE DEGLYCASE"/>
    <property type="match status" value="1"/>
</dbReference>
<dbReference type="InterPro" id="IPR001347">
    <property type="entry name" value="SIS_dom"/>
</dbReference>
<name>A0AAX1FZP5_VIBPH</name>
<dbReference type="InterPro" id="IPR024713">
    <property type="entry name" value="Fructosamine_deglycase_FrlB"/>
</dbReference>
<dbReference type="AlphaFoldDB" id="A0AAX1FZP5"/>
<evidence type="ECO:0000259" key="1">
    <source>
        <dbReference type="PROSITE" id="PS51464"/>
    </source>
</evidence>
<dbReference type="EMBL" id="CP034299">
    <property type="protein sequence ID" value="QHH12527.1"/>
    <property type="molecule type" value="Genomic_DNA"/>
</dbReference>
<dbReference type="GO" id="GO:0006047">
    <property type="term" value="P:UDP-N-acetylglucosamine metabolic process"/>
    <property type="evidence" value="ECO:0007669"/>
    <property type="project" value="TreeGrafter"/>
</dbReference>
<dbReference type="GO" id="GO:0006002">
    <property type="term" value="P:fructose 6-phosphate metabolic process"/>
    <property type="evidence" value="ECO:0007669"/>
    <property type="project" value="TreeGrafter"/>
</dbReference>
<sequence length="353" mass="41073">MFSFTKWKEINGANLRNFDEAETYNGFKTGLELRSEIEKIVDTIWNKGFDSIYFIGIGGTYASSMQVEVHMRGKSNLPIYVENAAEFLTTGNKRFTKKSVCIISSVSGNTKEMVQLVDKIHEIGGTVFSFVDTPNSILTNDDKSDYLIVSPKNEQLKFYMVANYLMYKNGEFEDYEQYNLELENHLAAALCKVEKDVDSWAYEYAKSKVEFLDKNPELPHYFIGSGNQYGATYSYAMCYWEEQMWIRTKSISCQEFFHGMQEIIEKDTPVTLFIGEDEQRPLAVRVAKFLPKVCSNYLIIDTSEFELSGISNKYRGSISHLVMMAVNRRIDAYMEHFLRHPMTIRRYYRQFDY</sequence>
<feature type="domain" description="SIS" evidence="1">
    <location>
        <begin position="40"/>
        <end position="171"/>
    </location>
</feature>
<reference evidence="2 3" key="1">
    <citation type="submission" date="2018-12" db="EMBL/GenBank/DDBJ databases">
        <title>Genomic insights into the evolutionary origins and pathogenicity of five Vibrio parahaemolyticus strains isolated from the shrimp with acute hepatopancreatic necrosis disease (AHPND).</title>
        <authorList>
            <person name="Yang Q."/>
            <person name="Dong X."/>
            <person name="Xie G."/>
            <person name="Fu S."/>
            <person name="Zou P."/>
            <person name="Sun J."/>
            <person name="Wang Y."/>
            <person name="Huang J."/>
        </authorList>
    </citation>
    <scope>NUCLEOTIDE SEQUENCE [LARGE SCALE GENOMIC DNA]</scope>
    <source>
        <strain evidence="2 3">20160303005-1</strain>
    </source>
</reference>
<dbReference type="Pfam" id="PF01380">
    <property type="entry name" value="SIS"/>
    <property type="match status" value="1"/>
</dbReference>
<dbReference type="RefSeq" id="WP_159408465.1">
    <property type="nucleotide sequence ID" value="NZ_CP034299.1"/>
</dbReference>
<dbReference type="InterPro" id="IPR035488">
    <property type="entry name" value="FrlB_SIS"/>
</dbReference>
<dbReference type="CDD" id="cd05710">
    <property type="entry name" value="SIS_1"/>
    <property type="match status" value="1"/>
</dbReference>
<dbReference type="PANTHER" id="PTHR10937">
    <property type="entry name" value="GLUCOSAMINE--FRUCTOSE-6-PHOSPHATE AMINOTRANSFERASE, ISOMERIZING"/>
    <property type="match status" value="1"/>
</dbReference>
<protein>
    <submittedName>
        <fullName evidence="2">SIS domain-containing protein</fullName>
    </submittedName>
</protein>
<proteinExistence type="predicted"/>
<organism evidence="2 3">
    <name type="scientific">Vibrio parahaemolyticus</name>
    <dbReference type="NCBI Taxonomy" id="670"/>
    <lineage>
        <taxon>Bacteria</taxon>
        <taxon>Pseudomonadati</taxon>
        <taxon>Pseudomonadota</taxon>
        <taxon>Gammaproteobacteria</taxon>
        <taxon>Vibrionales</taxon>
        <taxon>Vibrionaceae</taxon>
        <taxon>Vibrio</taxon>
    </lineage>
</organism>
<dbReference type="Gene3D" id="3.40.50.10490">
    <property type="entry name" value="Glucose-6-phosphate isomerase like protein, domain 1"/>
    <property type="match status" value="2"/>
</dbReference>
<accession>A0AAX1FZP5</accession>
<dbReference type="SUPFAM" id="SSF53697">
    <property type="entry name" value="SIS domain"/>
    <property type="match status" value="1"/>
</dbReference>
<dbReference type="InterPro" id="IPR046348">
    <property type="entry name" value="SIS_dom_sf"/>
</dbReference>
<evidence type="ECO:0000313" key="3">
    <source>
        <dbReference type="Proteomes" id="UP000464718"/>
    </source>
</evidence>
<dbReference type="Proteomes" id="UP000464718">
    <property type="component" value="Chromosome ii"/>
</dbReference>
<gene>
    <name evidence="2" type="ORF">EHC69_25025</name>
</gene>
<dbReference type="GO" id="GO:0006487">
    <property type="term" value="P:protein N-linked glycosylation"/>
    <property type="evidence" value="ECO:0007669"/>
    <property type="project" value="TreeGrafter"/>
</dbReference>
<dbReference type="PROSITE" id="PS51464">
    <property type="entry name" value="SIS"/>
    <property type="match status" value="1"/>
</dbReference>
<dbReference type="PIRSF" id="PIRSF009290">
    <property type="entry name" value="FrlB"/>
    <property type="match status" value="1"/>
</dbReference>
<dbReference type="GO" id="GO:0097367">
    <property type="term" value="F:carbohydrate derivative binding"/>
    <property type="evidence" value="ECO:0007669"/>
    <property type="project" value="InterPro"/>
</dbReference>